<feature type="chain" id="PRO_5030966117" evidence="3">
    <location>
        <begin position="38"/>
        <end position="365"/>
    </location>
</feature>
<dbReference type="SUPFAM" id="SSF53850">
    <property type="entry name" value="Periplasmic binding protein-like II"/>
    <property type="match status" value="1"/>
</dbReference>
<protein>
    <submittedName>
        <fullName evidence="4">Extracellular solute-binding protein</fullName>
    </submittedName>
</protein>
<dbReference type="Proteomes" id="UP000520198">
    <property type="component" value="Unassembled WGS sequence"/>
</dbReference>
<dbReference type="PANTHER" id="PTHR30222:SF17">
    <property type="entry name" value="SPERMIDINE_PUTRESCINE-BINDING PERIPLASMIC PROTEIN"/>
    <property type="match status" value="1"/>
</dbReference>
<proteinExistence type="predicted"/>
<evidence type="ECO:0000256" key="1">
    <source>
        <dbReference type="ARBA" id="ARBA00022729"/>
    </source>
</evidence>
<dbReference type="Gene3D" id="3.40.190.10">
    <property type="entry name" value="Periplasmic binding protein-like II"/>
    <property type="match status" value="2"/>
</dbReference>
<dbReference type="AlphaFoldDB" id="A0A7Y6Q5Y2"/>
<gene>
    <name evidence="4" type="ORF">HT585_12555</name>
</gene>
<sequence length="365" mass="40003">MMQSLRDGAHLRRFFSSVAGSAIVAASFVSVPASAFATEELNALVWCDHTDPALVEPFEKANDVKVNLKVYEGTGAALSILDQSRPGDWDVLVIDGVDVHRAIDLDLLAEMPAGALPTADIFPEVRMEANNTKDGKTYAVTEKFGYNTVSYDKSKVDPKDMQDLSVVFSDKYKGRIALYDYYLPMIGLAGLGLGKKTAELSEADMPALKEKLAEMRSMSKQVSDVVSSQTALATGEVDILVGGGEWITAVLSADKPNLDWTIPEQGAVRWAQSIGVMKDSTKQDLALKFVQYIVSPEGQARLATSSCYWAMPANSKAGEHLTDPQKAALRFNEQAEYLKKTQLYPIPSTELDQQFQDAWTEMLQQ</sequence>
<name>A0A7Y6Q5Y2_9HYPH</name>
<evidence type="ECO:0000256" key="3">
    <source>
        <dbReference type="SAM" id="SignalP"/>
    </source>
</evidence>
<feature type="signal peptide" evidence="3">
    <location>
        <begin position="1"/>
        <end position="37"/>
    </location>
</feature>
<dbReference type="Pfam" id="PF13416">
    <property type="entry name" value="SBP_bac_8"/>
    <property type="match status" value="1"/>
</dbReference>
<accession>A0A7Y6Q5Y2</accession>
<dbReference type="InterPro" id="IPR006059">
    <property type="entry name" value="SBP"/>
</dbReference>
<comment type="caution">
    <text evidence="4">The sequence shown here is derived from an EMBL/GenBank/DDBJ whole genome shotgun (WGS) entry which is preliminary data.</text>
</comment>
<evidence type="ECO:0000256" key="2">
    <source>
        <dbReference type="ARBA" id="ARBA00022764"/>
    </source>
</evidence>
<evidence type="ECO:0000313" key="4">
    <source>
        <dbReference type="EMBL" id="NVD39694.1"/>
    </source>
</evidence>
<dbReference type="PANTHER" id="PTHR30222">
    <property type="entry name" value="SPERMIDINE/PUTRESCINE-BINDING PERIPLASMIC PROTEIN"/>
    <property type="match status" value="1"/>
</dbReference>
<keyword evidence="1 3" id="KW-0732">Signal</keyword>
<keyword evidence="5" id="KW-1185">Reference proteome</keyword>
<organism evidence="4 5">
    <name type="scientific">Ensifer oleiphilus</name>
    <dbReference type="NCBI Taxonomy" id="2742698"/>
    <lineage>
        <taxon>Bacteria</taxon>
        <taxon>Pseudomonadati</taxon>
        <taxon>Pseudomonadota</taxon>
        <taxon>Alphaproteobacteria</taxon>
        <taxon>Hyphomicrobiales</taxon>
        <taxon>Rhizobiaceae</taxon>
        <taxon>Sinorhizobium/Ensifer group</taxon>
        <taxon>Ensifer</taxon>
    </lineage>
</organism>
<keyword evidence="2" id="KW-0574">Periplasm</keyword>
<reference evidence="4 5" key="1">
    <citation type="submission" date="2020-06" db="EMBL/GenBank/DDBJ databases">
        <authorList>
            <person name="Grouzdev D.S."/>
        </authorList>
    </citation>
    <scope>NUCLEOTIDE SEQUENCE [LARGE SCALE GENOMIC DNA]</scope>
    <source>
        <strain evidence="4 5">HO-A22</strain>
    </source>
</reference>
<dbReference type="EMBL" id="JABWDU010000002">
    <property type="protein sequence ID" value="NVD39694.1"/>
    <property type="molecule type" value="Genomic_DNA"/>
</dbReference>
<evidence type="ECO:0000313" key="5">
    <source>
        <dbReference type="Proteomes" id="UP000520198"/>
    </source>
</evidence>